<dbReference type="PANTHER" id="PTHR34846:SF10">
    <property type="entry name" value="CYTOPLASMIC PROTEIN"/>
    <property type="match status" value="1"/>
</dbReference>
<evidence type="ECO:0000259" key="1">
    <source>
        <dbReference type="Pfam" id="PF02627"/>
    </source>
</evidence>
<name>A0ABW3JTR3_9FLAO</name>
<reference evidence="3" key="1">
    <citation type="journal article" date="2019" name="Int. J. Syst. Evol. Microbiol.">
        <title>The Global Catalogue of Microorganisms (GCM) 10K type strain sequencing project: providing services to taxonomists for standard genome sequencing and annotation.</title>
        <authorList>
            <consortium name="The Broad Institute Genomics Platform"/>
            <consortium name="The Broad Institute Genome Sequencing Center for Infectious Disease"/>
            <person name="Wu L."/>
            <person name="Ma J."/>
        </authorList>
    </citation>
    <scope>NUCLEOTIDE SEQUENCE [LARGE SCALE GENOMIC DNA]</scope>
    <source>
        <strain evidence="3">CCUG 60527</strain>
    </source>
</reference>
<dbReference type="Proteomes" id="UP001597062">
    <property type="component" value="Unassembled WGS sequence"/>
</dbReference>
<accession>A0ABW3JTR3</accession>
<dbReference type="InterPro" id="IPR029032">
    <property type="entry name" value="AhpD-like"/>
</dbReference>
<evidence type="ECO:0000313" key="3">
    <source>
        <dbReference type="Proteomes" id="UP001597062"/>
    </source>
</evidence>
<dbReference type="Pfam" id="PF02627">
    <property type="entry name" value="CMD"/>
    <property type="match status" value="1"/>
</dbReference>
<comment type="caution">
    <text evidence="2">The sequence shown here is derived from an EMBL/GenBank/DDBJ whole genome shotgun (WGS) entry which is preliminary data.</text>
</comment>
<gene>
    <name evidence="2" type="ORF">ACFQ1U_10375</name>
</gene>
<dbReference type="InterPro" id="IPR004675">
    <property type="entry name" value="AhpD_core"/>
</dbReference>
<protein>
    <submittedName>
        <fullName evidence="2">Carboxymuconolactone decarboxylase family protein</fullName>
    </submittedName>
</protein>
<keyword evidence="3" id="KW-1185">Reference proteome</keyword>
<dbReference type="EMBL" id="JBHTJR010000050">
    <property type="protein sequence ID" value="MFD0993610.1"/>
    <property type="molecule type" value="Genomic_DNA"/>
</dbReference>
<dbReference type="Gene3D" id="1.20.1290.10">
    <property type="entry name" value="AhpD-like"/>
    <property type="match status" value="1"/>
</dbReference>
<feature type="domain" description="Carboxymuconolactone decarboxylase-like" evidence="1">
    <location>
        <begin position="22"/>
        <end position="92"/>
    </location>
</feature>
<dbReference type="NCBIfam" id="TIGR00778">
    <property type="entry name" value="ahpD_dom"/>
    <property type="match status" value="1"/>
</dbReference>
<evidence type="ECO:0000313" key="2">
    <source>
        <dbReference type="EMBL" id="MFD0993610.1"/>
    </source>
</evidence>
<sequence length="149" mass="17567">MEQILITDIPQEMMDKLVDLEIYINNIGINMKLLELIRLRVAQINGCAYCIDMHYKILKHLNETDLRLSSLIIWEETTYFTDKEKALLHFTEAVTKLNTKTISNSNYKTMNTYFSKSEIIFITLAITHINTWTRLMRTFKIEAGNYKVH</sequence>
<organism evidence="2 3">
    <name type="scientific">Tenacibaculum geojense</name>
    <dbReference type="NCBI Taxonomy" id="915352"/>
    <lineage>
        <taxon>Bacteria</taxon>
        <taxon>Pseudomonadati</taxon>
        <taxon>Bacteroidota</taxon>
        <taxon>Flavobacteriia</taxon>
        <taxon>Flavobacteriales</taxon>
        <taxon>Flavobacteriaceae</taxon>
        <taxon>Tenacibaculum</taxon>
    </lineage>
</organism>
<dbReference type="SUPFAM" id="SSF69118">
    <property type="entry name" value="AhpD-like"/>
    <property type="match status" value="1"/>
</dbReference>
<dbReference type="RefSeq" id="WP_386108044.1">
    <property type="nucleotide sequence ID" value="NZ_JBHTJR010000050.1"/>
</dbReference>
<dbReference type="PANTHER" id="PTHR34846">
    <property type="entry name" value="4-CARBOXYMUCONOLACTONE DECARBOXYLASE FAMILY PROTEIN (AFU_ORTHOLOGUE AFUA_6G11590)"/>
    <property type="match status" value="1"/>
</dbReference>
<dbReference type="InterPro" id="IPR003779">
    <property type="entry name" value="CMD-like"/>
</dbReference>
<proteinExistence type="predicted"/>